<dbReference type="Proteomes" id="UP000015100">
    <property type="component" value="Unassembled WGS sequence"/>
</dbReference>
<comment type="caution">
    <text evidence="2">The sequence shown here is derived from an EMBL/GenBank/DDBJ whole genome shotgun (WGS) entry which is preliminary data.</text>
</comment>
<protein>
    <recommendedName>
        <fullName evidence="4">Apple domain-containing protein</fullName>
    </recommendedName>
</protein>
<keyword evidence="1" id="KW-0732">Signal</keyword>
<evidence type="ECO:0000256" key="1">
    <source>
        <dbReference type="SAM" id="SignalP"/>
    </source>
</evidence>
<organism evidence="2 3">
    <name type="scientific">Dactylellina haptotyla (strain CBS 200.50)</name>
    <name type="common">Nematode-trapping fungus</name>
    <name type="synonym">Monacrosporium haptotylum</name>
    <dbReference type="NCBI Taxonomy" id="1284197"/>
    <lineage>
        <taxon>Eukaryota</taxon>
        <taxon>Fungi</taxon>
        <taxon>Dikarya</taxon>
        <taxon>Ascomycota</taxon>
        <taxon>Pezizomycotina</taxon>
        <taxon>Orbiliomycetes</taxon>
        <taxon>Orbiliales</taxon>
        <taxon>Orbiliaceae</taxon>
        <taxon>Dactylellina</taxon>
    </lineage>
</organism>
<accession>S8AM14</accession>
<proteinExistence type="predicted"/>
<dbReference type="OMA" id="CCELCYR"/>
<evidence type="ECO:0000313" key="3">
    <source>
        <dbReference type="Proteomes" id="UP000015100"/>
    </source>
</evidence>
<reference evidence="3" key="2">
    <citation type="submission" date="2013-04" db="EMBL/GenBank/DDBJ databases">
        <title>Genomic mechanisms accounting for the adaptation to parasitism in nematode-trapping fungi.</title>
        <authorList>
            <person name="Ahren D.G."/>
        </authorList>
    </citation>
    <scope>NUCLEOTIDE SEQUENCE [LARGE SCALE GENOMIC DNA]</scope>
    <source>
        <strain evidence="3">CBS 200.50</strain>
    </source>
</reference>
<reference evidence="2 3" key="1">
    <citation type="journal article" date="2013" name="PLoS Genet.">
        <title>Genomic mechanisms accounting for the adaptation to parasitism in nematode-trapping fungi.</title>
        <authorList>
            <person name="Meerupati T."/>
            <person name="Andersson K.M."/>
            <person name="Friman E."/>
            <person name="Kumar D."/>
            <person name="Tunlid A."/>
            <person name="Ahren D."/>
        </authorList>
    </citation>
    <scope>NUCLEOTIDE SEQUENCE [LARGE SCALE GENOMIC DNA]</scope>
    <source>
        <strain evidence="2 3">CBS 200.50</strain>
    </source>
</reference>
<dbReference type="STRING" id="1284197.S8AM14"/>
<feature type="chain" id="PRO_5004547872" description="Apple domain-containing protein" evidence="1">
    <location>
        <begin position="17"/>
        <end position="382"/>
    </location>
</feature>
<evidence type="ECO:0000313" key="2">
    <source>
        <dbReference type="EMBL" id="EPS42166.1"/>
    </source>
</evidence>
<gene>
    <name evidence="2" type="ORF">H072_3953</name>
</gene>
<dbReference type="OrthoDB" id="5410461at2759"/>
<dbReference type="AlphaFoldDB" id="S8AM14"/>
<name>S8AM14_DACHA</name>
<dbReference type="EMBL" id="AQGS01000129">
    <property type="protein sequence ID" value="EPS42166.1"/>
    <property type="molecule type" value="Genomic_DNA"/>
</dbReference>
<keyword evidence="3" id="KW-1185">Reference proteome</keyword>
<dbReference type="eggNOG" id="ENOG502T0K7">
    <property type="taxonomic scope" value="Eukaryota"/>
</dbReference>
<dbReference type="HOGENOM" id="CLU_694483_0_0_1"/>
<evidence type="ECO:0008006" key="4">
    <source>
        <dbReference type="Google" id="ProtNLM"/>
    </source>
</evidence>
<feature type="signal peptide" evidence="1">
    <location>
        <begin position="1"/>
        <end position="16"/>
    </location>
</feature>
<sequence length="382" mass="40780">MLLSLGLLQLASLATASPLLIGRDLDSNIDANLYKRIAPPYCGSGGFSRFASVLVANSASSFCSGYLSIQTVSIPVTDTLQTYKTATATIDEYKSTTVVVATRTSYFTVSTTVNTVPTTVATRVTSSTSTITSRITPPATTETTTVWYTPGVAKRDGPGTSLPRYVAGFAPPAISSGCSCLDIPTPSTTGTEYVYHTNTVPEQVTRTITNTIESTLTISTTSTIKVTFYVPVTSISTSVIRTTTTVTVPTPTSTSTISSAIRPQCTAILAKQKIFVSVNVQRSYIYPFTTTHIGTNGGENSYSQCCELCYRSTNCAFYYLYPAQTTDWRCQIISSYSQVNQGITAQCPLGRLTTEGASDPRGAWALDQPRGIGPCFGFTVPV</sequence>